<protein>
    <submittedName>
        <fullName evidence="2">Uncharacterized protein</fullName>
    </submittedName>
</protein>
<dbReference type="PANTHER" id="PTHR24111">
    <property type="entry name" value="LEUCINE-RICH REPEAT-CONTAINING PROTEIN 34"/>
    <property type="match status" value="1"/>
</dbReference>
<sequence>MLYLPYNGFGDNLIQHVAVALLDYKALTKLDLSGNRIGDIGAQHLADALRNHQSSLGGTNPYINQGNRIGDEEAKYFADALKMNKTLTTLNLSRNSIGNIGVKYLSDALQNNTTITILDLSWNRIEDFGVQYLADALRNNQTLINLNLEGNRIQNNGLKYFANALIDNKTLIHLELKENLGSYSPVAGPVIQTRNEKTFTKINLQQNKVGDNEARFLADEFLGELRSTLITPDHQLNRIGDTEAQQIASALKNNEALNKSALVNNKISMELQNRLKTEDNKFYFSVFYIFDD</sequence>
<dbReference type="Proteomes" id="UP000663868">
    <property type="component" value="Unassembled WGS sequence"/>
</dbReference>
<dbReference type="InterPro" id="IPR032675">
    <property type="entry name" value="LRR_dom_sf"/>
</dbReference>
<dbReference type="EMBL" id="CAJOBB010003287">
    <property type="protein sequence ID" value="CAF4032131.1"/>
    <property type="molecule type" value="Genomic_DNA"/>
</dbReference>
<evidence type="ECO:0000256" key="1">
    <source>
        <dbReference type="ARBA" id="ARBA00022737"/>
    </source>
</evidence>
<accession>A0A813SG27</accession>
<dbReference type="InterPro" id="IPR001611">
    <property type="entry name" value="Leu-rich_rpt"/>
</dbReference>
<dbReference type="InterPro" id="IPR052201">
    <property type="entry name" value="LRR-containing_regulator"/>
</dbReference>
<dbReference type="PANTHER" id="PTHR24111:SF0">
    <property type="entry name" value="LEUCINE-RICH REPEAT-CONTAINING PROTEIN"/>
    <property type="match status" value="1"/>
</dbReference>
<dbReference type="Proteomes" id="UP000663860">
    <property type="component" value="Unassembled WGS sequence"/>
</dbReference>
<keyword evidence="1" id="KW-0677">Repeat</keyword>
<evidence type="ECO:0000313" key="2">
    <source>
        <dbReference type="EMBL" id="CAF0794990.1"/>
    </source>
</evidence>
<dbReference type="Gene3D" id="3.80.10.10">
    <property type="entry name" value="Ribonuclease Inhibitor"/>
    <property type="match status" value="3"/>
</dbReference>
<gene>
    <name evidence="2" type="ORF">IZO911_LOCUS6614</name>
    <name evidence="3" type="ORF">KXQ929_LOCUS30356</name>
</gene>
<dbReference type="SUPFAM" id="SSF52047">
    <property type="entry name" value="RNI-like"/>
    <property type="match status" value="1"/>
</dbReference>
<evidence type="ECO:0000313" key="4">
    <source>
        <dbReference type="Proteomes" id="UP000663860"/>
    </source>
</evidence>
<dbReference type="EMBL" id="CAJNOE010000041">
    <property type="protein sequence ID" value="CAF0794990.1"/>
    <property type="molecule type" value="Genomic_DNA"/>
</dbReference>
<dbReference type="AlphaFoldDB" id="A0A813SG27"/>
<organism evidence="2 4">
    <name type="scientific">Adineta steineri</name>
    <dbReference type="NCBI Taxonomy" id="433720"/>
    <lineage>
        <taxon>Eukaryota</taxon>
        <taxon>Metazoa</taxon>
        <taxon>Spiralia</taxon>
        <taxon>Gnathifera</taxon>
        <taxon>Rotifera</taxon>
        <taxon>Eurotatoria</taxon>
        <taxon>Bdelloidea</taxon>
        <taxon>Adinetida</taxon>
        <taxon>Adinetidae</taxon>
        <taxon>Adineta</taxon>
    </lineage>
</organism>
<evidence type="ECO:0000313" key="3">
    <source>
        <dbReference type="EMBL" id="CAF4032131.1"/>
    </source>
</evidence>
<dbReference type="Pfam" id="PF13516">
    <property type="entry name" value="LRR_6"/>
    <property type="match status" value="4"/>
</dbReference>
<proteinExistence type="predicted"/>
<dbReference type="SMART" id="SM00368">
    <property type="entry name" value="LRR_RI"/>
    <property type="match status" value="4"/>
</dbReference>
<comment type="caution">
    <text evidence="2">The sequence shown here is derived from an EMBL/GenBank/DDBJ whole genome shotgun (WGS) entry which is preliminary data.</text>
</comment>
<name>A0A813SG27_9BILA</name>
<reference evidence="2" key="1">
    <citation type="submission" date="2021-02" db="EMBL/GenBank/DDBJ databases">
        <authorList>
            <person name="Nowell W R."/>
        </authorList>
    </citation>
    <scope>NUCLEOTIDE SEQUENCE</scope>
</reference>